<keyword evidence="3" id="KW-1185">Reference proteome</keyword>
<dbReference type="InterPro" id="IPR023606">
    <property type="entry name" value="CoA-Trfase_III_dom_1_sf"/>
</dbReference>
<dbReference type="Pfam" id="PF02515">
    <property type="entry name" value="CoA_transf_3"/>
    <property type="match status" value="1"/>
</dbReference>
<protein>
    <submittedName>
        <fullName evidence="2">CoA transferase</fullName>
    </submittedName>
</protein>
<comment type="caution">
    <text evidence="2">The sequence shown here is derived from an EMBL/GenBank/DDBJ whole genome shotgun (WGS) entry which is preliminary data.</text>
</comment>
<dbReference type="AlphaFoldDB" id="A0AAE3NW57"/>
<gene>
    <name evidence="2" type="ORF">P1J78_20985</name>
</gene>
<evidence type="ECO:0000256" key="1">
    <source>
        <dbReference type="ARBA" id="ARBA00022679"/>
    </source>
</evidence>
<dbReference type="PANTHER" id="PTHR48207">
    <property type="entry name" value="SUCCINATE--HYDROXYMETHYLGLUTARATE COA-TRANSFERASE"/>
    <property type="match status" value="1"/>
</dbReference>
<proteinExistence type="predicted"/>
<dbReference type="Gene3D" id="3.30.1540.10">
    <property type="entry name" value="formyl-coa transferase, domain 3"/>
    <property type="match status" value="1"/>
</dbReference>
<sequence>MTALPLSGVRVVDLTRILSGPFCSMLLGDLGADVVKIEAPGGDPVRQQGHDVGGLSWYFAAFNRNKKSIELNLRDPKGIAVLERLLSDADILTENFRPGVLEGMGLTAARLREINPGLIVVSVNGYGSTGPYADRPAFDFIAQAMSGYMATNGTPETGPLRTAPPITDLVAGLYAALAAVSALRSRENGGPVQRVEASMMMSMLSMMAYLSSNALATGRDPVPTGNDHPIASPYGLFRAADGDIAVAPSTEVIVRRFLREIGLEHLLSDPRFENNEARLANRADLNAMINEALAGGTQDDWIARLNRAGVPCGRVQSMTEALADPQVAAQEMVLRIPHEGRGEIAMTGFPMKFSETPLHVHHPVPELGADGRASLLDAGLSDAEIDALIEQGILGPGTRGDGG</sequence>
<name>A0AAE3NW57_9RHOB</name>
<evidence type="ECO:0000313" key="3">
    <source>
        <dbReference type="Proteomes" id="UP001220964"/>
    </source>
</evidence>
<dbReference type="GO" id="GO:0008410">
    <property type="term" value="F:CoA-transferase activity"/>
    <property type="evidence" value="ECO:0007669"/>
    <property type="project" value="TreeGrafter"/>
</dbReference>
<dbReference type="EMBL" id="JARGYC010000081">
    <property type="protein sequence ID" value="MDF0603221.1"/>
    <property type="molecule type" value="Genomic_DNA"/>
</dbReference>
<organism evidence="2 3">
    <name type="scientific">Psychromarinibacter sediminicola</name>
    <dbReference type="NCBI Taxonomy" id="3033385"/>
    <lineage>
        <taxon>Bacteria</taxon>
        <taxon>Pseudomonadati</taxon>
        <taxon>Pseudomonadota</taxon>
        <taxon>Alphaproteobacteria</taxon>
        <taxon>Rhodobacterales</taxon>
        <taxon>Paracoccaceae</taxon>
        <taxon>Psychromarinibacter</taxon>
    </lineage>
</organism>
<evidence type="ECO:0000313" key="2">
    <source>
        <dbReference type="EMBL" id="MDF0603221.1"/>
    </source>
</evidence>
<dbReference type="SUPFAM" id="SSF89796">
    <property type="entry name" value="CoA-transferase family III (CaiB/BaiF)"/>
    <property type="match status" value="1"/>
</dbReference>
<dbReference type="PANTHER" id="PTHR48207:SF3">
    <property type="entry name" value="SUCCINATE--HYDROXYMETHYLGLUTARATE COA-TRANSFERASE"/>
    <property type="match status" value="1"/>
</dbReference>
<reference evidence="2" key="1">
    <citation type="submission" date="2023-03" db="EMBL/GenBank/DDBJ databases">
        <title>Multiphase analysis and comparison of six strains from genera Psychromarinibacter, Lutimaribacter, and Maritimibacter, including a novel species: Psychromarinibacter sediminicola sp. nov.</title>
        <authorList>
            <person name="Wang Y.-H."/>
            <person name="Ye M.-Q."/>
            <person name="Du Z.-J."/>
        </authorList>
    </citation>
    <scope>NUCLEOTIDE SEQUENCE</scope>
    <source>
        <strain evidence="2">C21-152</strain>
    </source>
</reference>
<accession>A0AAE3NW57</accession>
<dbReference type="Gene3D" id="3.40.50.10540">
    <property type="entry name" value="Crotonobetainyl-coa:carnitine coa-transferase, domain 1"/>
    <property type="match status" value="1"/>
</dbReference>
<dbReference type="InterPro" id="IPR003673">
    <property type="entry name" value="CoA-Trfase_fam_III"/>
</dbReference>
<dbReference type="Proteomes" id="UP001220964">
    <property type="component" value="Unassembled WGS sequence"/>
</dbReference>
<dbReference type="InterPro" id="IPR044855">
    <property type="entry name" value="CoA-Trfase_III_dom3_sf"/>
</dbReference>
<dbReference type="InterPro" id="IPR050483">
    <property type="entry name" value="CoA-transferase_III_domain"/>
</dbReference>
<dbReference type="RefSeq" id="WP_275569344.1">
    <property type="nucleotide sequence ID" value="NZ_JARGYC010000081.1"/>
</dbReference>
<keyword evidence="1 2" id="KW-0808">Transferase</keyword>